<dbReference type="CDD" id="cd00165">
    <property type="entry name" value="S4"/>
    <property type="match status" value="1"/>
</dbReference>
<proteinExistence type="predicted"/>
<organism evidence="3 4">
    <name type="scientific">Hansschlegelia quercus</name>
    <dbReference type="NCBI Taxonomy" id="2528245"/>
    <lineage>
        <taxon>Bacteria</taxon>
        <taxon>Pseudomonadati</taxon>
        <taxon>Pseudomonadota</taxon>
        <taxon>Alphaproteobacteria</taxon>
        <taxon>Hyphomicrobiales</taxon>
        <taxon>Methylopilaceae</taxon>
        <taxon>Hansschlegelia</taxon>
    </lineage>
</organism>
<dbReference type="AlphaFoldDB" id="A0A4Q9GQJ0"/>
<dbReference type="SUPFAM" id="SSF55174">
    <property type="entry name" value="Alpha-L RNA-binding motif"/>
    <property type="match status" value="1"/>
</dbReference>
<dbReference type="EMBL" id="SIUB01000003">
    <property type="protein sequence ID" value="TBN53947.1"/>
    <property type="molecule type" value="Genomic_DNA"/>
</dbReference>
<evidence type="ECO:0000256" key="1">
    <source>
        <dbReference type="PROSITE-ProRule" id="PRU00182"/>
    </source>
</evidence>
<dbReference type="SMART" id="SM00363">
    <property type="entry name" value="S4"/>
    <property type="match status" value="1"/>
</dbReference>
<evidence type="ECO:0000313" key="4">
    <source>
        <dbReference type="Proteomes" id="UP000291613"/>
    </source>
</evidence>
<protein>
    <submittedName>
        <fullName evidence="3">RNA-binding S4 domain-containing protein</fullName>
    </submittedName>
</protein>
<dbReference type="Proteomes" id="UP000291613">
    <property type="component" value="Unassembled WGS sequence"/>
</dbReference>
<dbReference type="Gene3D" id="3.10.290.10">
    <property type="entry name" value="RNA-binding S4 domain"/>
    <property type="match status" value="1"/>
</dbReference>
<evidence type="ECO:0000259" key="2">
    <source>
        <dbReference type="SMART" id="SM00363"/>
    </source>
</evidence>
<name>A0A4Q9GQJ0_9HYPH</name>
<feature type="domain" description="RNA-binding S4" evidence="2">
    <location>
        <begin position="14"/>
        <end position="80"/>
    </location>
</feature>
<dbReference type="GO" id="GO:0003723">
    <property type="term" value="F:RNA binding"/>
    <property type="evidence" value="ECO:0007669"/>
    <property type="project" value="UniProtKB-KW"/>
</dbReference>
<dbReference type="RefSeq" id="WP_131003217.1">
    <property type="nucleotide sequence ID" value="NZ_JBHSZR010000003.1"/>
</dbReference>
<dbReference type="PROSITE" id="PS50889">
    <property type="entry name" value="S4"/>
    <property type="match status" value="1"/>
</dbReference>
<evidence type="ECO:0000313" key="3">
    <source>
        <dbReference type="EMBL" id="TBN53947.1"/>
    </source>
</evidence>
<comment type="caution">
    <text evidence="3">The sequence shown here is derived from an EMBL/GenBank/DDBJ whole genome shotgun (WGS) entry which is preliminary data.</text>
</comment>
<accession>A0A4Q9GQJ0</accession>
<dbReference type="Pfam" id="PF01479">
    <property type="entry name" value="S4"/>
    <property type="match status" value="1"/>
</dbReference>
<gene>
    <name evidence="3" type="ORF">EYR15_09205</name>
</gene>
<keyword evidence="4" id="KW-1185">Reference proteome</keyword>
<dbReference type="InterPro" id="IPR002942">
    <property type="entry name" value="S4_RNA-bd"/>
</dbReference>
<keyword evidence="1" id="KW-0694">RNA-binding</keyword>
<dbReference type="OrthoDB" id="9797176at2"/>
<reference evidence="3 4" key="1">
    <citation type="submission" date="2019-02" db="EMBL/GenBank/DDBJ databases">
        <title>Hansschlegelia quercus sp. nov., a novel methylotrophic bacterium from buds of oak (Quercus robur L.).</title>
        <authorList>
            <person name="Agafonova N.V."/>
            <person name="Kaparullina E.N."/>
            <person name="Grouzdev D.S."/>
            <person name="Doronina N.V."/>
        </authorList>
    </citation>
    <scope>NUCLEOTIDE SEQUENCE [LARGE SCALE GENOMIC DNA]</scope>
    <source>
        <strain evidence="3 4">Dub</strain>
    </source>
</reference>
<sequence>MASGPPEAGRPTRARLDVWLWRARFLKTRSLAAEFAKAGHVRINGQRATTAAQPLRVGDTLTMAFVRDVRVVRVVALGGRRGPATEARGLYDDLMEGEETPKP</sequence>
<dbReference type="InterPro" id="IPR036986">
    <property type="entry name" value="S4_RNA-bd_sf"/>
</dbReference>